<dbReference type="OMA" id="NCKVRIW"/>
<feature type="repeat" description="WD" evidence="3">
    <location>
        <begin position="209"/>
        <end position="243"/>
    </location>
</feature>
<accession>A0A0L0SGZ7</accession>
<dbReference type="STRING" id="578462.A0A0L0SGZ7"/>
<dbReference type="Proteomes" id="UP000054350">
    <property type="component" value="Unassembled WGS sequence"/>
</dbReference>
<dbReference type="PROSITE" id="PS00678">
    <property type="entry name" value="WD_REPEATS_1"/>
    <property type="match status" value="3"/>
</dbReference>
<reference evidence="4 5" key="1">
    <citation type="submission" date="2009-11" db="EMBL/GenBank/DDBJ databases">
        <title>Annotation of Allomyces macrogynus ATCC 38327.</title>
        <authorList>
            <consortium name="The Broad Institute Genome Sequencing Platform"/>
            <person name="Russ C."/>
            <person name="Cuomo C."/>
            <person name="Burger G."/>
            <person name="Gray M.W."/>
            <person name="Holland P.W.H."/>
            <person name="King N."/>
            <person name="Lang F.B.F."/>
            <person name="Roger A.J."/>
            <person name="Ruiz-Trillo I."/>
            <person name="Young S.K."/>
            <person name="Zeng Q."/>
            <person name="Gargeya S."/>
            <person name="Fitzgerald M."/>
            <person name="Haas B."/>
            <person name="Abouelleil A."/>
            <person name="Alvarado L."/>
            <person name="Arachchi H.M."/>
            <person name="Berlin A."/>
            <person name="Chapman S.B."/>
            <person name="Gearin G."/>
            <person name="Goldberg J."/>
            <person name="Griggs A."/>
            <person name="Gujja S."/>
            <person name="Hansen M."/>
            <person name="Heiman D."/>
            <person name="Howarth C."/>
            <person name="Larimer J."/>
            <person name="Lui A."/>
            <person name="MacDonald P.J.P."/>
            <person name="McCowen C."/>
            <person name="Montmayeur A."/>
            <person name="Murphy C."/>
            <person name="Neiman D."/>
            <person name="Pearson M."/>
            <person name="Priest M."/>
            <person name="Roberts A."/>
            <person name="Saif S."/>
            <person name="Shea T."/>
            <person name="Sisk P."/>
            <person name="Stolte C."/>
            <person name="Sykes S."/>
            <person name="Wortman J."/>
            <person name="Nusbaum C."/>
            <person name="Birren B."/>
        </authorList>
    </citation>
    <scope>NUCLEOTIDE SEQUENCE [LARGE SCALE GENOMIC DNA]</scope>
    <source>
        <strain evidence="4 5">ATCC 38327</strain>
    </source>
</reference>
<dbReference type="AlphaFoldDB" id="A0A0L0SGZ7"/>
<dbReference type="eggNOG" id="KOG0266">
    <property type="taxonomic scope" value="Eukaryota"/>
</dbReference>
<dbReference type="InterPro" id="IPR020472">
    <property type="entry name" value="WD40_PAC1"/>
</dbReference>
<keyword evidence="5" id="KW-1185">Reference proteome</keyword>
<dbReference type="SUPFAM" id="SSF50978">
    <property type="entry name" value="WD40 repeat-like"/>
    <property type="match status" value="2"/>
</dbReference>
<name>A0A0L0SGZ7_ALLM3</name>
<dbReference type="EMBL" id="GG745338">
    <property type="protein sequence ID" value="KNE61724.1"/>
    <property type="molecule type" value="Genomic_DNA"/>
</dbReference>
<dbReference type="InterPro" id="IPR001680">
    <property type="entry name" value="WD40_rpt"/>
</dbReference>
<dbReference type="SMART" id="SM00320">
    <property type="entry name" value="WD40"/>
    <property type="match status" value="7"/>
</dbReference>
<keyword evidence="2" id="KW-0677">Repeat</keyword>
<gene>
    <name evidence="4" type="ORF">AMAG_06526</name>
</gene>
<proteinExistence type="predicted"/>
<evidence type="ECO:0000256" key="3">
    <source>
        <dbReference type="PROSITE-ProRule" id="PRU00221"/>
    </source>
</evidence>
<dbReference type="PROSITE" id="PS50294">
    <property type="entry name" value="WD_REPEATS_REGION"/>
    <property type="match status" value="6"/>
</dbReference>
<feature type="repeat" description="WD" evidence="3">
    <location>
        <begin position="69"/>
        <end position="101"/>
    </location>
</feature>
<dbReference type="Gene3D" id="2.130.10.10">
    <property type="entry name" value="YVTN repeat-like/Quinoprotein amine dehydrogenase"/>
    <property type="match status" value="4"/>
</dbReference>
<reference evidence="4 5" key="2">
    <citation type="submission" date="2009-11" db="EMBL/GenBank/DDBJ databases">
        <title>The Genome Sequence of Allomyces macrogynus strain ATCC 38327.</title>
        <authorList>
            <consortium name="The Broad Institute Genome Sequencing Platform"/>
            <person name="Russ C."/>
            <person name="Cuomo C."/>
            <person name="Shea T."/>
            <person name="Young S.K."/>
            <person name="Zeng Q."/>
            <person name="Koehrsen M."/>
            <person name="Haas B."/>
            <person name="Borodovsky M."/>
            <person name="Guigo R."/>
            <person name="Alvarado L."/>
            <person name="Berlin A."/>
            <person name="Borenstein D."/>
            <person name="Chen Z."/>
            <person name="Engels R."/>
            <person name="Freedman E."/>
            <person name="Gellesch M."/>
            <person name="Goldberg J."/>
            <person name="Griggs A."/>
            <person name="Gujja S."/>
            <person name="Heiman D."/>
            <person name="Hepburn T."/>
            <person name="Howarth C."/>
            <person name="Jen D."/>
            <person name="Larson L."/>
            <person name="Lewis B."/>
            <person name="Mehta T."/>
            <person name="Park D."/>
            <person name="Pearson M."/>
            <person name="Roberts A."/>
            <person name="Saif S."/>
            <person name="Shenoy N."/>
            <person name="Sisk P."/>
            <person name="Stolte C."/>
            <person name="Sykes S."/>
            <person name="Walk T."/>
            <person name="White J."/>
            <person name="Yandava C."/>
            <person name="Burger G."/>
            <person name="Gray M.W."/>
            <person name="Holland P.W.H."/>
            <person name="King N."/>
            <person name="Lang F.B.F."/>
            <person name="Roger A.J."/>
            <person name="Ruiz-Trillo I."/>
            <person name="Lander E."/>
            <person name="Nusbaum C."/>
        </authorList>
    </citation>
    <scope>NUCLEOTIDE SEQUENCE [LARGE SCALE GENOMIC DNA]</scope>
    <source>
        <strain evidence="4 5">ATCC 38327</strain>
    </source>
</reference>
<dbReference type="PRINTS" id="PR00320">
    <property type="entry name" value="GPROTEINBRPT"/>
</dbReference>
<dbReference type="VEuPathDB" id="FungiDB:AMAG_06526"/>
<sequence>MTLHVAYGDNCKVRIWDVADKQCLAQLAGHKSIVTDVRFVKSDAYIVSASFDKTIKIWNAQTATCERTLTGHADSITTCDVSPDGRYIVSGSLDMTLRLWDWASGRDNCKVRIWDVADKQCLAQLAGHKSIVTDVRFVKSDAYIVSASFDKTIKIWNAQTATCERTLTGHADSITTCDVSPDGRYIVSGSLDMTLRLWDWASGECLSVVKKHARYIKAVKFSVDGRYIASAGLDRRVYLWDVKILAYSKNVSHVRCIEAHDDAILAMDMQRPNVLVTVSRDQSVKLWDYMTGHCIYGISLSPAWACTVAFGFDGELFAVGCFDNSVHVFRTKTGERVRLIKVLNMGVLTVKFPSQHYDFILCGSSEGFVQKIPL</sequence>
<keyword evidence="1 3" id="KW-0853">WD repeat</keyword>
<evidence type="ECO:0000313" key="5">
    <source>
        <dbReference type="Proteomes" id="UP000054350"/>
    </source>
</evidence>
<feature type="repeat" description="WD" evidence="3">
    <location>
        <begin position="167"/>
        <end position="208"/>
    </location>
</feature>
<dbReference type="OrthoDB" id="538223at2759"/>
<evidence type="ECO:0000256" key="2">
    <source>
        <dbReference type="ARBA" id="ARBA00022737"/>
    </source>
</evidence>
<feature type="repeat" description="WD" evidence="3">
    <location>
        <begin position="125"/>
        <end position="166"/>
    </location>
</feature>
<dbReference type="Pfam" id="PF00400">
    <property type="entry name" value="WD40"/>
    <property type="match status" value="7"/>
</dbReference>
<dbReference type="PANTHER" id="PTHR19848">
    <property type="entry name" value="WD40 REPEAT PROTEIN"/>
    <property type="match status" value="1"/>
</dbReference>
<protein>
    <submittedName>
        <fullName evidence="4">Uncharacterized protein</fullName>
    </submittedName>
</protein>
<feature type="repeat" description="WD" evidence="3">
    <location>
        <begin position="27"/>
        <end position="68"/>
    </location>
</feature>
<dbReference type="InterPro" id="IPR036322">
    <property type="entry name" value="WD40_repeat_dom_sf"/>
</dbReference>
<dbReference type="PROSITE" id="PS50082">
    <property type="entry name" value="WD_REPEATS_2"/>
    <property type="match status" value="6"/>
</dbReference>
<evidence type="ECO:0000256" key="1">
    <source>
        <dbReference type="ARBA" id="ARBA00022574"/>
    </source>
</evidence>
<dbReference type="InterPro" id="IPR019775">
    <property type="entry name" value="WD40_repeat_CS"/>
</dbReference>
<dbReference type="InterPro" id="IPR015943">
    <property type="entry name" value="WD40/YVTN_repeat-like_dom_sf"/>
</dbReference>
<organism evidence="4 5">
    <name type="scientific">Allomyces macrogynus (strain ATCC 38327)</name>
    <name type="common">Allomyces javanicus var. macrogynus</name>
    <dbReference type="NCBI Taxonomy" id="578462"/>
    <lineage>
        <taxon>Eukaryota</taxon>
        <taxon>Fungi</taxon>
        <taxon>Fungi incertae sedis</taxon>
        <taxon>Blastocladiomycota</taxon>
        <taxon>Blastocladiomycetes</taxon>
        <taxon>Blastocladiales</taxon>
        <taxon>Blastocladiaceae</taxon>
        <taxon>Allomyces</taxon>
    </lineage>
</organism>
<dbReference type="PANTHER" id="PTHR19848:SF8">
    <property type="entry name" value="F-BOX AND WD REPEAT DOMAIN CONTAINING 7"/>
    <property type="match status" value="1"/>
</dbReference>
<evidence type="ECO:0000313" key="4">
    <source>
        <dbReference type="EMBL" id="KNE61724.1"/>
    </source>
</evidence>
<feature type="repeat" description="WD" evidence="3">
    <location>
        <begin position="257"/>
        <end position="297"/>
    </location>
</feature>
<dbReference type="CDD" id="cd00200">
    <property type="entry name" value="WD40"/>
    <property type="match status" value="1"/>
</dbReference>